<evidence type="ECO:0000256" key="7">
    <source>
        <dbReference type="ARBA" id="ARBA00023157"/>
    </source>
</evidence>
<evidence type="ECO:0000256" key="6">
    <source>
        <dbReference type="ARBA" id="ARBA00022729"/>
    </source>
</evidence>
<dbReference type="GO" id="GO:2000280">
    <property type="term" value="P:regulation of root development"/>
    <property type="evidence" value="ECO:0007669"/>
    <property type="project" value="UniProtKB-ARBA"/>
</dbReference>
<feature type="binding site" evidence="12">
    <location>
        <position position="114"/>
    </location>
    <ligand>
        <name>oxalate</name>
        <dbReference type="ChEBI" id="CHEBI:30623"/>
    </ligand>
</feature>
<feature type="binding site" evidence="13">
    <location>
        <position position="114"/>
    </location>
    <ligand>
        <name>Mn(2+)</name>
        <dbReference type="ChEBI" id="CHEBI:29035"/>
    </ligand>
</feature>
<comment type="subunit">
    <text evidence="11">Monomer. In the absence of manganese, it forms tetrameric and pentameric forms which show superoxide dismutase activity.</text>
</comment>
<evidence type="ECO:0000256" key="2">
    <source>
        <dbReference type="ARBA" id="ARBA00007456"/>
    </source>
</evidence>
<reference evidence="17" key="2">
    <citation type="submission" date="2023-05" db="EMBL/GenBank/DDBJ databases">
        <authorList>
            <person name="Schelkunov M.I."/>
        </authorList>
    </citation>
    <scope>NUCLEOTIDE SEQUENCE</scope>
    <source>
        <strain evidence="17">Hsosn_3</strain>
        <tissue evidence="17">Leaf</tissue>
    </source>
</reference>
<comment type="function">
    <text evidence="10">May interact with bacterial adhesins thereby protecting the reproductive tissues from microbial attack. Has no oxalate oxidase activity.</text>
</comment>
<dbReference type="Gene3D" id="2.60.120.10">
    <property type="entry name" value="Jelly Rolls"/>
    <property type="match status" value="1"/>
</dbReference>
<dbReference type="InterPro" id="IPR001929">
    <property type="entry name" value="Germin"/>
</dbReference>
<evidence type="ECO:0000256" key="14">
    <source>
        <dbReference type="PIRSR" id="PIRSR601929-3"/>
    </source>
</evidence>
<feature type="binding site" evidence="13">
    <location>
        <position position="158"/>
    </location>
    <ligand>
        <name>Mn(2+)</name>
        <dbReference type="ChEBI" id="CHEBI:29035"/>
    </ligand>
</feature>
<keyword evidence="6 15" id="KW-0732">Signal</keyword>
<feature type="signal peptide" evidence="15">
    <location>
        <begin position="1"/>
        <end position="23"/>
    </location>
</feature>
<reference evidence="17" key="1">
    <citation type="submission" date="2023-02" db="EMBL/GenBank/DDBJ databases">
        <title>Genome of toxic invasive species Heracleum sosnowskyi carries increased number of genes despite the absence of recent whole-genome duplications.</title>
        <authorList>
            <person name="Schelkunov M."/>
            <person name="Shtratnikova V."/>
            <person name="Makarenko M."/>
            <person name="Klepikova A."/>
            <person name="Omelchenko D."/>
            <person name="Novikova G."/>
            <person name="Obukhova E."/>
            <person name="Bogdanov V."/>
            <person name="Penin A."/>
            <person name="Logacheva M."/>
        </authorList>
    </citation>
    <scope>NUCLEOTIDE SEQUENCE</scope>
    <source>
        <strain evidence="17">Hsosn_3</strain>
        <tissue evidence="17">Leaf</tissue>
    </source>
</reference>
<keyword evidence="3 15" id="KW-0052">Apoplast</keyword>
<evidence type="ECO:0000256" key="4">
    <source>
        <dbReference type="ARBA" id="ARBA00022525"/>
    </source>
</evidence>
<evidence type="ECO:0000313" key="18">
    <source>
        <dbReference type="Proteomes" id="UP001237642"/>
    </source>
</evidence>
<dbReference type="PROSITE" id="PS00725">
    <property type="entry name" value="GERMIN"/>
    <property type="match status" value="1"/>
</dbReference>
<evidence type="ECO:0000256" key="10">
    <source>
        <dbReference type="ARBA" id="ARBA00058969"/>
    </source>
</evidence>
<organism evidence="17 18">
    <name type="scientific">Heracleum sosnowskyi</name>
    <dbReference type="NCBI Taxonomy" id="360622"/>
    <lineage>
        <taxon>Eukaryota</taxon>
        <taxon>Viridiplantae</taxon>
        <taxon>Streptophyta</taxon>
        <taxon>Embryophyta</taxon>
        <taxon>Tracheophyta</taxon>
        <taxon>Spermatophyta</taxon>
        <taxon>Magnoliopsida</taxon>
        <taxon>eudicotyledons</taxon>
        <taxon>Gunneridae</taxon>
        <taxon>Pentapetalae</taxon>
        <taxon>asterids</taxon>
        <taxon>campanulids</taxon>
        <taxon>Apiales</taxon>
        <taxon>Apiaceae</taxon>
        <taxon>Apioideae</taxon>
        <taxon>apioid superclade</taxon>
        <taxon>Tordylieae</taxon>
        <taxon>Tordyliinae</taxon>
        <taxon>Heracleum</taxon>
    </lineage>
</organism>
<dbReference type="FunFam" id="2.60.120.10:FF:000025">
    <property type="entry name" value="germin-like protein subfamily 2 member 1"/>
    <property type="match status" value="1"/>
</dbReference>
<comment type="catalytic activity">
    <reaction evidence="9">
        <text>2 superoxide + 2 H(+) = H2O2 + O2</text>
        <dbReference type="Rhea" id="RHEA:20696"/>
        <dbReference type="ChEBI" id="CHEBI:15378"/>
        <dbReference type="ChEBI" id="CHEBI:15379"/>
        <dbReference type="ChEBI" id="CHEBI:16240"/>
        <dbReference type="ChEBI" id="CHEBI:18421"/>
        <dbReference type="EC" id="1.15.1.1"/>
    </reaction>
</comment>
<feature type="disulfide bond" evidence="14">
    <location>
        <begin position="33"/>
        <end position="50"/>
    </location>
</feature>
<evidence type="ECO:0000256" key="9">
    <source>
        <dbReference type="ARBA" id="ARBA00049204"/>
    </source>
</evidence>
<dbReference type="CDD" id="cd02241">
    <property type="entry name" value="cupin_OxOx"/>
    <property type="match status" value="1"/>
</dbReference>
<accession>A0AAD8M8V3</accession>
<feature type="binding site" evidence="13">
    <location>
        <position position="112"/>
    </location>
    <ligand>
        <name>Mn(2+)</name>
        <dbReference type="ChEBI" id="CHEBI:29035"/>
    </ligand>
</feature>
<evidence type="ECO:0000256" key="12">
    <source>
        <dbReference type="PIRSR" id="PIRSR601929-1"/>
    </source>
</evidence>
<dbReference type="GO" id="GO:0010497">
    <property type="term" value="P:plasmodesmata-mediated intercellular transport"/>
    <property type="evidence" value="ECO:0007669"/>
    <property type="project" value="UniProtKB-ARBA"/>
</dbReference>
<dbReference type="SUPFAM" id="SSF51182">
    <property type="entry name" value="RmlC-like cupins"/>
    <property type="match status" value="1"/>
</dbReference>
<keyword evidence="7 14" id="KW-1015">Disulfide bond</keyword>
<dbReference type="PRINTS" id="PR00325">
    <property type="entry name" value="GERMIN"/>
</dbReference>
<dbReference type="GO" id="GO:0030145">
    <property type="term" value="F:manganese ion binding"/>
    <property type="evidence" value="ECO:0007669"/>
    <property type="project" value="UniProtKB-UniRule"/>
</dbReference>
<name>A0AAD8M8V3_9APIA</name>
<sequence>MLKLSMFFHITFVLCLCTKLCFAGDSDNLQDICPTGTPPKQTIFINGFPCKNPTNITASDFKSSLLNHGGDTDNFLQSSTKIVTASEFPGLNTLGLSVARIDLDIDGLVMPHSHPRASEIFFVSKGIVVAGFIDTNNQLFQGILREGDVFVIPRGLLHYYLNGGFETATIIAVLNSQSPGVVSIADAMFTPDDSEAMERIKRSVISRSLLELDNAEDVNLSRV</sequence>
<gene>
    <name evidence="17" type="ORF">POM88_039493</name>
</gene>
<evidence type="ECO:0000256" key="1">
    <source>
        <dbReference type="ARBA" id="ARBA00004271"/>
    </source>
</evidence>
<dbReference type="PANTHER" id="PTHR31238">
    <property type="entry name" value="GERMIN-LIKE PROTEIN SUBFAMILY 3 MEMBER 3"/>
    <property type="match status" value="1"/>
</dbReference>
<dbReference type="InterPro" id="IPR019780">
    <property type="entry name" value="Germin_Mn-BS"/>
</dbReference>
<comment type="caution">
    <text evidence="17">The sequence shown here is derived from an EMBL/GenBank/DDBJ whole genome shotgun (WGS) entry which is preliminary data.</text>
</comment>
<dbReference type="Proteomes" id="UP001237642">
    <property type="component" value="Unassembled WGS sequence"/>
</dbReference>
<evidence type="ECO:0000256" key="3">
    <source>
        <dbReference type="ARBA" id="ARBA00022523"/>
    </source>
</evidence>
<feature type="chain" id="PRO_5041768383" description="Germin-like protein" evidence="15">
    <location>
        <begin position="24"/>
        <end position="223"/>
    </location>
</feature>
<keyword evidence="5 12" id="KW-0479">Metal-binding</keyword>
<comment type="subcellular location">
    <subcellularLocation>
        <location evidence="1 15">Secreted</location>
        <location evidence="1 15">Extracellular space</location>
        <location evidence="1 15">Apoplast</location>
    </subcellularLocation>
</comment>
<evidence type="ECO:0000256" key="8">
    <source>
        <dbReference type="ARBA" id="ARBA00023211"/>
    </source>
</evidence>
<protein>
    <recommendedName>
        <fullName evidence="15">Germin-like protein</fullName>
    </recommendedName>
</protein>
<comment type="similarity">
    <text evidence="2 15">Belongs to the germin family.</text>
</comment>
<feature type="binding site" evidence="12">
    <location>
        <position position="119"/>
    </location>
    <ligand>
        <name>oxalate</name>
        <dbReference type="ChEBI" id="CHEBI:30623"/>
    </ligand>
</feature>
<proteinExistence type="inferred from homology"/>
<evidence type="ECO:0000259" key="16">
    <source>
        <dbReference type="SMART" id="SM00835"/>
    </source>
</evidence>
<dbReference type="AlphaFoldDB" id="A0AAD8M8V3"/>
<keyword evidence="18" id="KW-1185">Reference proteome</keyword>
<dbReference type="GO" id="GO:0048046">
    <property type="term" value="C:apoplast"/>
    <property type="evidence" value="ECO:0007669"/>
    <property type="project" value="UniProtKB-SubCell"/>
</dbReference>
<dbReference type="GO" id="GO:0009506">
    <property type="term" value="C:plasmodesma"/>
    <property type="evidence" value="ECO:0007669"/>
    <property type="project" value="UniProtKB-ARBA"/>
</dbReference>
<dbReference type="InterPro" id="IPR011051">
    <property type="entry name" value="RmlC_Cupin_sf"/>
</dbReference>
<evidence type="ECO:0000256" key="11">
    <source>
        <dbReference type="ARBA" id="ARBA00064720"/>
    </source>
</evidence>
<evidence type="ECO:0000256" key="5">
    <source>
        <dbReference type="ARBA" id="ARBA00022723"/>
    </source>
</evidence>
<keyword evidence="4 15" id="KW-0964">Secreted</keyword>
<evidence type="ECO:0000256" key="13">
    <source>
        <dbReference type="PIRSR" id="PIRSR601929-2"/>
    </source>
</evidence>
<dbReference type="SMART" id="SM00835">
    <property type="entry name" value="Cupin_1"/>
    <property type="match status" value="1"/>
</dbReference>
<keyword evidence="8 12" id="KW-0464">Manganese</keyword>
<dbReference type="InterPro" id="IPR006045">
    <property type="entry name" value="Cupin_1"/>
</dbReference>
<dbReference type="EMBL" id="JAUIZM010000009">
    <property type="protein sequence ID" value="KAK1363932.1"/>
    <property type="molecule type" value="Genomic_DNA"/>
</dbReference>
<dbReference type="Pfam" id="PF00190">
    <property type="entry name" value="Cupin_1"/>
    <property type="match status" value="1"/>
</dbReference>
<evidence type="ECO:0000256" key="15">
    <source>
        <dbReference type="RuleBase" id="RU366015"/>
    </source>
</evidence>
<feature type="binding site" evidence="13">
    <location>
        <position position="119"/>
    </location>
    <ligand>
        <name>Mn(2+)</name>
        <dbReference type="ChEBI" id="CHEBI:29035"/>
    </ligand>
</feature>
<feature type="domain" description="Cupin type-1" evidence="16">
    <location>
        <begin position="73"/>
        <end position="197"/>
    </location>
</feature>
<dbReference type="GO" id="GO:0004784">
    <property type="term" value="F:superoxide dismutase activity"/>
    <property type="evidence" value="ECO:0007669"/>
    <property type="project" value="UniProtKB-EC"/>
</dbReference>
<dbReference type="InterPro" id="IPR014710">
    <property type="entry name" value="RmlC-like_jellyroll"/>
</dbReference>
<evidence type="ECO:0000313" key="17">
    <source>
        <dbReference type="EMBL" id="KAK1363932.1"/>
    </source>
</evidence>